<evidence type="ECO:0000313" key="1">
    <source>
        <dbReference type="EMBL" id="QKS24774.1"/>
    </source>
</evidence>
<keyword evidence="2" id="KW-1185">Reference proteome</keyword>
<dbReference type="EMBL" id="CP054580">
    <property type="protein sequence ID" value="QKS24774.1"/>
    <property type="molecule type" value="Genomic_DNA"/>
</dbReference>
<protein>
    <submittedName>
        <fullName evidence="1">Uncharacterized protein</fullName>
    </submittedName>
</protein>
<dbReference type="Proteomes" id="UP000509761">
    <property type="component" value="Chromosome"/>
</dbReference>
<accession>A0AAP9NNC8</accession>
<proteinExistence type="predicted"/>
<dbReference type="AlphaFoldDB" id="A0AAP9NNC8"/>
<evidence type="ECO:0000313" key="2">
    <source>
        <dbReference type="Proteomes" id="UP000509761"/>
    </source>
</evidence>
<gene>
    <name evidence="1" type="ORF">FX987_02556</name>
</gene>
<reference evidence="1 2" key="1">
    <citation type="submission" date="2019-12" db="EMBL/GenBank/DDBJ databases">
        <title>Genome sequencing and assembly of endphytes of Porphyra tenera.</title>
        <authorList>
            <person name="Park J.M."/>
            <person name="Shin R."/>
            <person name="Jo S.H."/>
        </authorList>
    </citation>
    <scope>NUCLEOTIDE SEQUENCE [LARGE SCALE GENOMIC DNA]</scope>
    <source>
        <strain evidence="1 2">GPM3</strain>
    </source>
</reference>
<organism evidence="1 2">
    <name type="scientific">Vreelandella titanicae</name>
    <dbReference type="NCBI Taxonomy" id="664683"/>
    <lineage>
        <taxon>Bacteria</taxon>
        <taxon>Pseudomonadati</taxon>
        <taxon>Pseudomonadota</taxon>
        <taxon>Gammaproteobacteria</taxon>
        <taxon>Oceanospirillales</taxon>
        <taxon>Halomonadaceae</taxon>
        <taxon>Vreelandella</taxon>
    </lineage>
</organism>
<sequence length="117" mass="13385">MQLTDWEKQCIAKAMYDARYGDGFLDSLHHSIDTTKTNHTVARRQDGAEIEVTIIEYSALVPAISEEFRREKGEIEIMLPDKKPLYLGPKGWSDIDGNTYYVHGIPNTPEQAEAEWQ</sequence>
<name>A0AAP9NNC8_9GAMM</name>
<dbReference type="RefSeq" id="WP_089691704.1">
    <property type="nucleotide sequence ID" value="NZ_CP054580.1"/>
</dbReference>